<evidence type="ECO:0008006" key="5">
    <source>
        <dbReference type="Google" id="ProtNLM"/>
    </source>
</evidence>
<accession>A0A4U1BN14</accession>
<dbReference type="PROSITE" id="PS51257">
    <property type="entry name" value="PROKAR_LIPOPROTEIN"/>
    <property type="match status" value="1"/>
</dbReference>
<sequence length="77" mass="8387">MKKTLMMAVVVTLSGCSTQAIIEDYFPPVTSHDPKEAALYVGAALVVGEISEPCSHGHPEDRIQCNKKQKKTEADNK</sequence>
<dbReference type="EMBL" id="SWCJ01000014">
    <property type="protein sequence ID" value="TKB52824.1"/>
    <property type="molecule type" value="Genomic_DNA"/>
</dbReference>
<proteinExistence type="predicted"/>
<name>A0A4U1BN14_9GAMM</name>
<organism evidence="3 4">
    <name type="scientific">Ferrimonas aestuarii</name>
    <dbReference type="NCBI Taxonomy" id="2569539"/>
    <lineage>
        <taxon>Bacteria</taxon>
        <taxon>Pseudomonadati</taxon>
        <taxon>Pseudomonadota</taxon>
        <taxon>Gammaproteobacteria</taxon>
        <taxon>Alteromonadales</taxon>
        <taxon>Ferrimonadaceae</taxon>
        <taxon>Ferrimonas</taxon>
    </lineage>
</organism>
<dbReference type="Proteomes" id="UP000305675">
    <property type="component" value="Unassembled WGS sequence"/>
</dbReference>
<evidence type="ECO:0000313" key="4">
    <source>
        <dbReference type="Proteomes" id="UP000305675"/>
    </source>
</evidence>
<feature type="compositionally biased region" description="Basic and acidic residues" evidence="1">
    <location>
        <begin position="55"/>
        <end position="64"/>
    </location>
</feature>
<dbReference type="OrthoDB" id="6402447at2"/>
<feature type="signal peptide" evidence="2">
    <location>
        <begin position="1"/>
        <end position="22"/>
    </location>
</feature>
<keyword evidence="2" id="KW-0732">Signal</keyword>
<dbReference type="RefSeq" id="WP_136864447.1">
    <property type="nucleotide sequence ID" value="NZ_SWCJ01000014.1"/>
</dbReference>
<evidence type="ECO:0000313" key="3">
    <source>
        <dbReference type="EMBL" id="TKB52824.1"/>
    </source>
</evidence>
<protein>
    <recommendedName>
        <fullName evidence="5">Lipoprotein</fullName>
    </recommendedName>
</protein>
<gene>
    <name evidence="3" type="ORF">FCL42_16075</name>
</gene>
<comment type="caution">
    <text evidence="3">The sequence shown here is derived from an EMBL/GenBank/DDBJ whole genome shotgun (WGS) entry which is preliminary data.</text>
</comment>
<feature type="region of interest" description="Disordered" evidence="1">
    <location>
        <begin position="53"/>
        <end position="77"/>
    </location>
</feature>
<reference evidence="3 4" key="1">
    <citation type="submission" date="2019-04" db="EMBL/GenBank/DDBJ databases">
        <authorList>
            <person name="Hwang J.C."/>
        </authorList>
    </citation>
    <scope>NUCLEOTIDE SEQUENCE [LARGE SCALE GENOMIC DNA]</scope>
    <source>
        <strain evidence="3 4">IMCC35002</strain>
    </source>
</reference>
<feature type="chain" id="PRO_5020948298" description="Lipoprotein" evidence="2">
    <location>
        <begin position="23"/>
        <end position="77"/>
    </location>
</feature>
<evidence type="ECO:0000256" key="2">
    <source>
        <dbReference type="SAM" id="SignalP"/>
    </source>
</evidence>
<keyword evidence="4" id="KW-1185">Reference proteome</keyword>
<dbReference type="AlphaFoldDB" id="A0A4U1BN14"/>
<evidence type="ECO:0000256" key="1">
    <source>
        <dbReference type="SAM" id="MobiDB-lite"/>
    </source>
</evidence>